<dbReference type="InterPro" id="IPR006447">
    <property type="entry name" value="Myb_dom_plants"/>
</dbReference>
<feature type="compositionally biased region" description="Low complexity" evidence="5">
    <location>
        <begin position="180"/>
        <end position="192"/>
    </location>
</feature>
<evidence type="ECO:0000256" key="1">
    <source>
        <dbReference type="ARBA" id="ARBA00004123"/>
    </source>
</evidence>
<feature type="region of interest" description="Disordered" evidence="5">
    <location>
        <begin position="263"/>
        <end position="285"/>
    </location>
</feature>
<dbReference type="NCBIfam" id="TIGR01557">
    <property type="entry name" value="myb_SHAQKYF"/>
    <property type="match status" value="1"/>
</dbReference>
<evidence type="ECO:0000256" key="5">
    <source>
        <dbReference type="SAM" id="MobiDB-lite"/>
    </source>
</evidence>
<gene>
    <name evidence="6" type="ORF">CITCOLO1_LOCUS1755</name>
</gene>
<evidence type="ECO:0000313" key="6">
    <source>
        <dbReference type="EMBL" id="CAK9310142.1"/>
    </source>
</evidence>
<dbReference type="Proteomes" id="UP001642487">
    <property type="component" value="Chromosome 1"/>
</dbReference>
<name>A0ABP0XPR2_9ROSI</name>
<keyword evidence="3" id="KW-0804">Transcription</keyword>
<feature type="region of interest" description="Disordered" evidence="5">
    <location>
        <begin position="151"/>
        <end position="245"/>
    </location>
</feature>
<evidence type="ECO:0000256" key="4">
    <source>
        <dbReference type="ARBA" id="ARBA00023242"/>
    </source>
</evidence>
<dbReference type="InterPro" id="IPR009057">
    <property type="entry name" value="Homeodomain-like_sf"/>
</dbReference>
<dbReference type="Gene3D" id="1.10.10.60">
    <property type="entry name" value="Homeodomain-like"/>
    <property type="match status" value="1"/>
</dbReference>
<feature type="compositionally biased region" description="Polar residues" evidence="5">
    <location>
        <begin position="227"/>
        <end position="245"/>
    </location>
</feature>
<organism evidence="6 7">
    <name type="scientific">Citrullus colocynthis</name>
    <name type="common">colocynth</name>
    <dbReference type="NCBI Taxonomy" id="252529"/>
    <lineage>
        <taxon>Eukaryota</taxon>
        <taxon>Viridiplantae</taxon>
        <taxon>Streptophyta</taxon>
        <taxon>Embryophyta</taxon>
        <taxon>Tracheophyta</taxon>
        <taxon>Spermatophyta</taxon>
        <taxon>Magnoliopsida</taxon>
        <taxon>eudicotyledons</taxon>
        <taxon>Gunneridae</taxon>
        <taxon>Pentapetalae</taxon>
        <taxon>rosids</taxon>
        <taxon>fabids</taxon>
        <taxon>Cucurbitales</taxon>
        <taxon>Cucurbitaceae</taxon>
        <taxon>Benincaseae</taxon>
        <taxon>Citrullus</taxon>
    </lineage>
</organism>
<evidence type="ECO:0000256" key="2">
    <source>
        <dbReference type="ARBA" id="ARBA00023015"/>
    </source>
</evidence>
<evidence type="ECO:0000313" key="7">
    <source>
        <dbReference type="Proteomes" id="UP001642487"/>
    </source>
</evidence>
<dbReference type="PANTHER" id="PTHR31442:SF29">
    <property type="entry name" value="HOMEODOMAIN-LIKE SUPERFAMILY PROTEIN"/>
    <property type="match status" value="1"/>
</dbReference>
<evidence type="ECO:0000256" key="3">
    <source>
        <dbReference type="ARBA" id="ARBA00023163"/>
    </source>
</evidence>
<reference evidence="6 7" key="1">
    <citation type="submission" date="2024-03" db="EMBL/GenBank/DDBJ databases">
        <authorList>
            <person name="Gkanogiannis A."/>
            <person name="Becerra Lopez-Lavalle L."/>
        </authorList>
    </citation>
    <scope>NUCLEOTIDE SEQUENCE [LARGE SCALE GENOMIC DNA]</scope>
</reference>
<feature type="compositionally biased region" description="Polar residues" evidence="5">
    <location>
        <begin position="155"/>
        <end position="165"/>
    </location>
</feature>
<dbReference type="SUPFAM" id="SSF46689">
    <property type="entry name" value="Homeodomain-like"/>
    <property type="match status" value="1"/>
</dbReference>
<feature type="compositionally biased region" description="Low complexity" evidence="5">
    <location>
        <begin position="209"/>
        <end position="226"/>
    </location>
</feature>
<accession>A0ABP0XPR2</accession>
<feature type="compositionally biased region" description="Basic residues" evidence="5">
    <location>
        <begin position="75"/>
        <end position="88"/>
    </location>
</feature>
<feature type="compositionally biased region" description="Polar residues" evidence="5">
    <location>
        <begin position="193"/>
        <end position="208"/>
    </location>
</feature>
<feature type="region of interest" description="Disordered" evidence="5">
    <location>
        <begin position="63"/>
        <end position="88"/>
    </location>
</feature>
<dbReference type="InterPro" id="IPR044841">
    <property type="entry name" value="LUX/BOA-like"/>
</dbReference>
<sequence>MAHNSNHEDEGEGGFGGVEAAPDYIVQSPNQSLQAVSHPIGFHASASANGNSVRISSGITDDGQVERTIPSNPKASKKKNGYHHRQGVKKQRLIWTPELHQYFLEIHNRLPNGSKVFPKKILEQMREKFPFVTRENVASHLQKHRLFLKKKMNKENSATSSSNSVPLKVPKESNSQPIHNNTTNSNPTNPNSQLILQSYFNSTNPNSQLLPPSHSNSISPNSHLILQSHSNSTNPNSHLILQSHFNSTNPNSHLLLQSYPNSTNLLLPRHSNSTNPNSHLPQPNKPHIKPETLLNHDVYLHFDQTNNVSNQAIMQQQQPSLNMGPNNIYSNMINVCESQENLHLALPIPIRQSSIAATTDIALSINFCPTPISANQISKTDGNNNGNGIGFHPTTEYNYNSSGGLNNSNNENFRGALPNCGYNMNLNFDNLQVDSLLTNDMYCLGSCSEASDIFDYPSNFNAINDVQMVVKQGLQSIIYPSENHMKDDSTLQHCSGSYNNHSLPQTSVNPENQWVEQKSNFTRKENEHFPAKVSDNQL</sequence>
<keyword evidence="7" id="KW-1185">Reference proteome</keyword>
<keyword evidence="4" id="KW-0539">Nucleus</keyword>
<feature type="compositionally biased region" description="Polar residues" evidence="5">
    <location>
        <begin position="263"/>
        <end position="281"/>
    </location>
</feature>
<feature type="region of interest" description="Disordered" evidence="5">
    <location>
        <begin position="1"/>
        <end position="20"/>
    </location>
</feature>
<proteinExistence type="predicted"/>
<dbReference type="PANTHER" id="PTHR31442">
    <property type="entry name" value="HOMEODOMAIN-LIKE SUPERFAMILY PROTEIN-RELATED"/>
    <property type="match status" value="1"/>
</dbReference>
<comment type="subcellular location">
    <subcellularLocation>
        <location evidence="1">Nucleus</location>
    </subcellularLocation>
</comment>
<dbReference type="EMBL" id="OZ021735">
    <property type="protein sequence ID" value="CAK9310142.1"/>
    <property type="molecule type" value="Genomic_DNA"/>
</dbReference>
<protein>
    <submittedName>
        <fullName evidence="6">Uncharacterized protein</fullName>
    </submittedName>
</protein>
<keyword evidence="2" id="KW-0805">Transcription regulation</keyword>